<dbReference type="AlphaFoldDB" id="A0AAW8TYS0"/>
<accession>A0AAW8TYS0</accession>
<evidence type="ECO:0000313" key="2">
    <source>
        <dbReference type="Proteomes" id="UP001256711"/>
    </source>
</evidence>
<dbReference type="EMBL" id="JARQBJ010000002">
    <property type="protein sequence ID" value="MDT2810045.1"/>
    <property type="molecule type" value="Genomic_DNA"/>
</dbReference>
<reference evidence="1" key="1">
    <citation type="submission" date="2023-03" db="EMBL/GenBank/DDBJ databases">
        <authorList>
            <person name="Shen W."/>
            <person name="Cai J."/>
        </authorList>
    </citation>
    <scope>NUCLEOTIDE SEQUENCE</scope>
    <source>
        <strain evidence="1">B226-2</strain>
    </source>
</reference>
<dbReference type="Proteomes" id="UP001256711">
    <property type="component" value="Unassembled WGS sequence"/>
</dbReference>
<name>A0AAW8TYS0_9ENTE</name>
<organism evidence="1 2">
    <name type="scientific">Enterococcus asini</name>
    <dbReference type="NCBI Taxonomy" id="57732"/>
    <lineage>
        <taxon>Bacteria</taxon>
        <taxon>Bacillati</taxon>
        <taxon>Bacillota</taxon>
        <taxon>Bacilli</taxon>
        <taxon>Lactobacillales</taxon>
        <taxon>Enterococcaceae</taxon>
        <taxon>Enterococcus</taxon>
    </lineage>
</organism>
<evidence type="ECO:0000313" key="1">
    <source>
        <dbReference type="EMBL" id="MDT2810045.1"/>
    </source>
</evidence>
<comment type="caution">
    <text evidence="1">The sequence shown here is derived from an EMBL/GenBank/DDBJ whole genome shotgun (WGS) entry which is preliminary data.</text>
</comment>
<sequence length="68" mass="8299">MIKYKILWRYIYSSEVFCDTVELHEAFKADDEIYRKQVAVEYFLEDLAELKYMLDEINIIAIERVDQK</sequence>
<gene>
    <name evidence="1" type="ORF">P7H43_06080</name>
</gene>
<protein>
    <submittedName>
        <fullName evidence="1">Uncharacterized protein</fullName>
    </submittedName>
</protein>
<dbReference type="RefSeq" id="WP_311835279.1">
    <property type="nucleotide sequence ID" value="NZ_JARQBJ010000002.1"/>
</dbReference>
<proteinExistence type="predicted"/>